<comment type="caution">
    <text evidence="11">The sequence shown here is derived from an EMBL/GenBank/DDBJ whole genome shotgun (WGS) entry which is preliminary data.</text>
</comment>
<dbReference type="SUPFAM" id="SSF47384">
    <property type="entry name" value="Homodimeric domain of signal transducing histidine kinase"/>
    <property type="match status" value="1"/>
</dbReference>
<dbReference type="InterPro" id="IPR011006">
    <property type="entry name" value="CheY-like_superfamily"/>
</dbReference>
<dbReference type="NCBIfam" id="TIGR00229">
    <property type="entry name" value="sensory_box"/>
    <property type="match status" value="2"/>
</dbReference>
<dbReference type="PANTHER" id="PTHR45339:SF1">
    <property type="entry name" value="HYBRID SIGNAL TRANSDUCTION HISTIDINE KINASE J"/>
    <property type="match status" value="1"/>
</dbReference>
<evidence type="ECO:0000256" key="3">
    <source>
        <dbReference type="ARBA" id="ARBA00022553"/>
    </source>
</evidence>
<dbReference type="PROSITE" id="PS50110">
    <property type="entry name" value="RESPONSE_REGULATORY"/>
    <property type="match status" value="1"/>
</dbReference>
<evidence type="ECO:0000313" key="11">
    <source>
        <dbReference type="EMBL" id="MDC8830213.1"/>
    </source>
</evidence>
<dbReference type="EC" id="2.7.13.3" evidence="2"/>
<keyword evidence="6" id="KW-0175">Coiled coil</keyword>
<dbReference type="SUPFAM" id="SSF55874">
    <property type="entry name" value="ATPase domain of HSP90 chaperone/DNA topoisomerase II/histidine kinase"/>
    <property type="match status" value="1"/>
</dbReference>
<dbReference type="EMBL" id="JAQQXP010000001">
    <property type="protein sequence ID" value="MDC8830213.1"/>
    <property type="molecule type" value="Genomic_DNA"/>
</dbReference>
<keyword evidence="12" id="KW-1185">Reference proteome</keyword>
<dbReference type="Pfam" id="PF02518">
    <property type="entry name" value="HATPase_c"/>
    <property type="match status" value="1"/>
</dbReference>
<dbReference type="InterPro" id="IPR001789">
    <property type="entry name" value="Sig_transdc_resp-reg_receiver"/>
</dbReference>
<dbReference type="PROSITE" id="PS50109">
    <property type="entry name" value="HIS_KIN"/>
    <property type="match status" value="1"/>
</dbReference>
<feature type="domain" description="PAC" evidence="10">
    <location>
        <begin position="239"/>
        <end position="292"/>
    </location>
</feature>
<feature type="coiled-coil region" evidence="6">
    <location>
        <begin position="405"/>
        <end position="435"/>
    </location>
</feature>
<evidence type="ECO:0000256" key="1">
    <source>
        <dbReference type="ARBA" id="ARBA00000085"/>
    </source>
</evidence>
<feature type="domain" description="Response regulatory" evidence="8">
    <location>
        <begin position="808"/>
        <end position="928"/>
    </location>
</feature>
<dbReference type="PANTHER" id="PTHR45339">
    <property type="entry name" value="HYBRID SIGNAL TRANSDUCTION HISTIDINE KINASE J"/>
    <property type="match status" value="1"/>
</dbReference>
<dbReference type="InterPro" id="IPR003661">
    <property type="entry name" value="HisK_dim/P_dom"/>
</dbReference>
<dbReference type="Pfam" id="PF00072">
    <property type="entry name" value="Response_reg"/>
    <property type="match status" value="1"/>
</dbReference>
<dbReference type="GO" id="GO:0005524">
    <property type="term" value="F:ATP binding"/>
    <property type="evidence" value="ECO:0007669"/>
    <property type="project" value="UniProtKB-KW"/>
</dbReference>
<dbReference type="PRINTS" id="PR00344">
    <property type="entry name" value="BCTRLSENSOR"/>
</dbReference>
<dbReference type="RefSeq" id="WP_273638971.1">
    <property type="nucleotide sequence ID" value="NZ_JAQQXP010000001.1"/>
</dbReference>
<dbReference type="SUPFAM" id="SSF52172">
    <property type="entry name" value="CheY-like"/>
    <property type="match status" value="1"/>
</dbReference>
<feature type="domain" description="PAS" evidence="9">
    <location>
        <begin position="162"/>
        <end position="235"/>
    </location>
</feature>
<evidence type="ECO:0000256" key="5">
    <source>
        <dbReference type="PROSITE-ProRule" id="PRU00169"/>
    </source>
</evidence>
<dbReference type="InterPro" id="IPR036097">
    <property type="entry name" value="HisK_dim/P_sf"/>
</dbReference>
<dbReference type="PROSITE" id="PS50112">
    <property type="entry name" value="PAS"/>
    <property type="match status" value="1"/>
</dbReference>
<dbReference type="InterPro" id="IPR013655">
    <property type="entry name" value="PAS_fold_3"/>
</dbReference>
<evidence type="ECO:0000256" key="2">
    <source>
        <dbReference type="ARBA" id="ARBA00012438"/>
    </source>
</evidence>
<organism evidence="11 12">
    <name type="scientific">Alteromonas gilva</name>
    <dbReference type="NCBI Taxonomy" id="2987522"/>
    <lineage>
        <taxon>Bacteria</taxon>
        <taxon>Pseudomonadati</taxon>
        <taxon>Pseudomonadota</taxon>
        <taxon>Gammaproteobacteria</taxon>
        <taxon>Alteromonadales</taxon>
        <taxon>Alteromonadaceae</taxon>
        <taxon>Alteromonas/Salinimonas group</taxon>
        <taxon>Alteromonas</taxon>
    </lineage>
</organism>
<protein>
    <recommendedName>
        <fullName evidence="2">histidine kinase</fullName>
        <ecNumber evidence="2">2.7.13.3</ecNumber>
    </recommendedName>
</protein>
<dbReference type="CDD" id="cd00082">
    <property type="entry name" value="HisKA"/>
    <property type="match status" value="1"/>
</dbReference>
<dbReference type="SMART" id="SM00448">
    <property type="entry name" value="REC"/>
    <property type="match status" value="1"/>
</dbReference>
<sequence>MLNSPIDAPYNAALNSVLVEPLADEERNHLSPLFAAMCDHLNLSGGFLVCHNRALWQLLYETVDGHVDAALVESLLQEFRATSQWSCQTKLLDFALENASVLAVVTTHSNTLNVDISLCVLRDGTNEFCEHVFTQLQRYLATVTTLLEHAVARRSVQSHLNTQHRLRFILEATRAGIWEWQVNTGQTQIDERWAEIVGYTIEELEPISIDTWYALVHPEDKQRSNELLARCFSGELTYYDCECRMRHKNGHWVWVRDRGKVLKWDSNNQPLYMSGTHSDITDKKNIELALAEQASFQKLVFDTLPVYLLVKDTDYRIVVANKAFLSLYPEAERNNIIGTTSIEAYDQEQARAFLKYDILAFANGYSETEEEIHFPNGELRTLWTTKTRFKNNRGEAFILAVATDITDIKNSREALQQAKNEAEAANRAKSDFLATMSHEIRTPINGIMGMVELAAEKTSDPELLRRLDLASTSARSLMAIVNDVLDFSKIEANKLELEQATFNLDALVSRVVYEQQTALANKPLELVVNLSRLPFTDVVGDEVRTGQIITNLLSNAIKFTQRGYVSLSLRGLPMESDAFMLEITVADTGIGLTDEQQQTLFTPFTQADSSTTRNYGGTGLGLSICQNLCTMMKGTITVESTPQKGSTFTATVMLQKPRTVEPLAGQGGVIIIAPHNRQTEQLCLQLSAWKIRYVLLPNPASLAELCSKKTPHLNWLIIDDECYSAFRQWLQSPQYKDVAAQVPANLVVFAGQAFNEVQNNTPLPLPYAVIHKPLLRGELRAAMMSDESAQTALQREVAPQENQVNAGPILIVEDNEINQEIARDVLRNAGYNVLSAGNGQEAIHMLSSNPDIALILMDCRMPVMDGFAATAAIRNGDAGEQCKHKPIIACTANASVQDKQHCLNAGMDAYLSKPLQNKTLLDTVSNLLRG</sequence>
<proteinExistence type="predicted"/>
<dbReference type="InterPro" id="IPR035965">
    <property type="entry name" value="PAS-like_dom_sf"/>
</dbReference>
<evidence type="ECO:0000259" key="10">
    <source>
        <dbReference type="PROSITE" id="PS50113"/>
    </source>
</evidence>
<dbReference type="Gene3D" id="3.30.450.20">
    <property type="entry name" value="PAS domain"/>
    <property type="match status" value="2"/>
</dbReference>
<evidence type="ECO:0000259" key="8">
    <source>
        <dbReference type="PROSITE" id="PS50110"/>
    </source>
</evidence>
<dbReference type="CDD" id="cd16922">
    <property type="entry name" value="HATPase_EvgS-ArcB-TorS-like"/>
    <property type="match status" value="1"/>
</dbReference>
<dbReference type="SMART" id="SM00086">
    <property type="entry name" value="PAC"/>
    <property type="match status" value="2"/>
</dbReference>
<dbReference type="SMART" id="SM00388">
    <property type="entry name" value="HisKA"/>
    <property type="match status" value="1"/>
</dbReference>
<dbReference type="InterPro" id="IPR036890">
    <property type="entry name" value="HATPase_C_sf"/>
</dbReference>
<dbReference type="InterPro" id="IPR003594">
    <property type="entry name" value="HATPase_dom"/>
</dbReference>
<feature type="modified residue" description="4-aspartylphosphate" evidence="5">
    <location>
        <position position="858"/>
    </location>
</feature>
<dbReference type="SMART" id="SM00387">
    <property type="entry name" value="HATPase_c"/>
    <property type="match status" value="1"/>
</dbReference>
<dbReference type="InterPro" id="IPR000014">
    <property type="entry name" value="PAS"/>
</dbReference>
<dbReference type="Proteomes" id="UP001218788">
    <property type="component" value="Unassembled WGS sequence"/>
</dbReference>
<evidence type="ECO:0000259" key="9">
    <source>
        <dbReference type="PROSITE" id="PS50112"/>
    </source>
</evidence>
<dbReference type="CDD" id="cd00130">
    <property type="entry name" value="PAS"/>
    <property type="match status" value="1"/>
</dbReference>
<evidence type="ECO:0000259" key="7">
    <source>
        <dbReference type="PROSITE" id="PS50109"/>
    </source>
</evidence>
<keyword evidence="11" id="KW-0067">ATP-binding</keyword>
<evidence type="ECO:0000256" key="6">
    <source>
        <dbReference type="SAM" id="Coils"/>
    </source>
</evidence>
<keyword evidence="11" id="KW-0547">Nucleotide-binding</keyword>
<dbReference type="InterPro" id="IPR004358">
    <property type="entry name" value="Sig_transdc_His_kin-like_C"/>
</dbReference>
<dbReference type="InterPro" id="IPR005467">
    <property type="entry name" value="His_kinase_dom"/>
</dbReference>
<reference evidence="11 12" key="1">
    <citation type="submission" date="2022-10" db="EMBL/GenBank/DDBJ databases">
        <title>Alteromonas sp. chi3 Genome sequencing.</title>
        <authorList>
            <person name="Park S."/>
        </authorList>
    </citation>
    <scope>NUCLEOTIDE SEQUENCE [LARGE SCALE GENOMIC DNA]</scope>
    <source>
        <strain evidence="12">chi3</strain>
    </source>
</reference>
<dbReference type="Pfam" id="PF08447">
    <property type="entry name" value="PAS_3"/>
    <property type="match status" value="1"/>
</dbReference>
<accession>A0ABT5L361</accession>
<keyword evidence="3 5" id="KW-0597">Phosphoprotein</keyword>
<dbReference type="Gene3D" id="3.40.50.2300">
    <property type="match status" value="1"/>
</dbReference>
<evidence type="ECO:0000313" key="12">
    <source>
        <dbReference type="Proteomes" id="UP001218788"/>
    </source>
</evidence>
<dbReference type="Pfam" id="PF08448">
    <property type="entry name" value="PAS_4"/>
    <property type="match status" value="1"/>
</dbReference>
<dbReference type="Gene3D" id="3.30.565.10">
    <property type="entry name" value="Histidine kinase-like ATPase, C-terminal domain"/>
    <property type="match status" value="1"/>
</dbReference>
<comment type="catalytic activity">
    <reaction evidence="1">
        <text>ATP + protein L-histidine = ADP + protein N-phospho-L-histidine.</text>
        <dbReference type="EC" id="2.7.13.3"/>
    </reaction>
</comment>
<gene>
    <name evidence="11" type="ORF">OIK42_05495</name>
</gene>
<dbReference type="Pfam" id="PF00512">
    <property type="entry name" value="HisKA"/>
    <property type="match status" value="1"/>
</dbReference>
<dbReference type="Gene3D" id="1.10.287.130">
    <property type="match status" value="1"/>
</dbReference>
<evidence type="ECO:0000256" key="4">
    <source>
        <dbReference type="ARBA" id="ARBA00023012"/>
    </source>
</evidence>
<dbReference type="SUPFAM" id="SSF55785">
    <property type="entry name" value="PYP-like sensor domain (PAS domain)"/>
    <property type="match status" value="2"/>
</dbReference>
<dbReference type="InterPro" id="IPR013656">
    <property type="entry name" value="PAS_4"/>
</dbReference>
<dbReference type="CDD" id="cd17546">
    <property type="entry name" value="REC_hyHK_CKI1_RcsC-like"/>
    <property type="match status" value="1"/>
</dbReference>
<name>A0ABT5L361_9ALTE</name>
<dbReference type="PROSITE" id="PS50113">
    <property type="entry name" value="PAC"/>
    <property type="match status" value="2"/>
</dbReference>
<feature type="domain" description="Histidine kinase" evidence="7">
    <location>
        <begin position="435"/>
        <end position="656"/>
    </location>
</feature>
<keyword evidence="4" id="KW-0902">Two-component regulatory system</keyword>
<feature type="domain" description="PAC" evidence="10">
    <location>
        <begin position="366"/>
        <end position="417"/>
    </location>
</feature>
<dbReference type="InterPro" id="IPR001610">
    <property type="entry name" value="PAC"/>
</dbReference>
<dbReference type="SMART" id="SM00091">
    <property type="entry name" value="PAS"/>
    <property type="match status" value="2"/>
</dbReference>
<dbReference type="InterPro" id="IPR000700">
    <property type="entry name" value="PAS-assoc_C"/>
</dbReference>